<accession>A0A0F5HLC6</accession>
<protein>
    <recommendedName>
        <fullName evidence="4">HesB/YadR/YfhF family protein</fullName>
    </recommendedName>
</protein>
<dbReference type="PIRSF" id="PIRSF034852">
    <property type="entry name" value="UCP034852"/>
    <property type="match status" value="1"/>
</dbReference>
<reference evidence="2" key="1">
    <citation type="submission" date="2015-02" db="EMBL/GenBank/DDBJ databases">
        <title>Genome Assembly of Bacillaceae bacterium MTCC 8252.</title>
        <authorList>
            <person name="Verma A."/>
            <person name="Khatri I."/>
            <person name="Mual P."/>
            <person name="Subramanian S."/>
            <person name="Krishnamurthi S."/>
        </authorList>
    </citation>
    <scope>NUCLEOTIDE SEQUENCE [LARGE SCALE GENOMIC DNA]</scope>
    <source>
        <strain evidence="2">MTCC 8252</strain>
    </source>
</reference>
<name>A0A0F5I9C1_BACTR</name>
<evidence type="ECO:0008006" key="4">
    <source>
        <dbReference type="Google" id="ProtNLM"/>
    </source>
</evidence>
<proteinExistence type="inferred from homology"/>
<comment type="caution">
    <text evidence="2">The sequence shown here is derived from an EMBL/GenBank/DDBJ whole genome shotgun (WGS) entry which is preliminary data.</text>
</comment>
<dbReference type="Proteomes" id="UP000031563">
    <property type="component" value="Unassembled WGS sequence"/>
</dbReference>
<sequence length="98" mass="11140">MELSIDEAALAWFQEEVELESGDRVKFHPRYGGASPVQQGFSLAFSVSEAPDDPAVSVEKEGILFFIEAADVWYFDGHNLHVGYNEQLDEPEYHYRKS</sequence>
<evidence type="ECO:0000256" key="1">
    <source>
        <dbReference type="ARBA" id="ARBA00006718"/>
    </source>
</evidence>
<dbReference type="SUPFAM" id="SSF89360">
    <property type="entry name" value="HesB-like domain"/>
    <property type="match status" value="1"/>
</dbReference>
<dbReference type="InterPro" id="IPR008326">
    <property type="entry name" value="PdhI-like"/>
</dbReference>
<evidence type="ECO:0000313" key="2">
    <source>
        <dbReference type="EMBL" id="KKB41782.1"/>
    </source>
</evidence>
<dbReference type="EMBL" id="JWIR02000019">
    <property type="protein sequence ID" value="KKB41782.1"/>
    <property type="molecule type" value="Genomic_DNA"/>
</dbReference>
<accession>A0A0F5I9C1</accession>
<dbReference type="AlphaFoldDB" id="A0A0F5I9C1"/>
<gene>
    <name evidence="2" type="ORF">QY95_00589</name>
</gene>
<dbReference type="InterPro" id="IPR035903">
    <property type="entry name" value="HesB-like_dom_sf"/>
</dbReference>
<dbReference type="RefSeq" id="WP_039238038.1">
    <property type="nucleotide sequence ID" value="NZ_JWIQ02000006.1"/>
</dbReference>
<organism evidence="2 3">
    <name type="scientific">Bacillus thermotolerans</name>
    <name type="common">Quasibacillus thermotolerans</name>
    <dbReference type="NCBI Taxonomy" id="1221996"/>
    <lineage>
        <taxon>Bacteria</taxon>
        <taxon>Bacillati</taxon>
        <taxon>Bacillota</taxon>
        <taxon>Bacilli</taxon>
        <taxon>Bacillales</taxon>
        <taxon>Bacillaceae</taxon>
        <taxon>Bacillus</taxon>
    </lineage>
</organism>
<evidence type="ECO:0000313" key="3">
    <source>
        <dbReference type="Proteomes" id="UP000031563"/>
    </source>
</evidence>
<keyword evidence="3" id="KW-1185">Reference proteome</keyword>
<dbReference type="OrthoDB" id="1645729at2"/>
<dbReference type="STRING" id="1221996.QY95_00589"/>
<comment type="similarity">
    <text evidence="1">Belongs to the HesB/IscA family.</text>
</comment>